<dbReference type="EMBL" id="CP009516">
    <property type="protein sequence ID" value="AKB80176.1"/>
    <property type="molecule type" value="Genomic_DNA"/>
</dbReference>
<dbReference type="Gene3D" id="3.20.20.370">
    <property type="entry name" value="Glycoside hydrolase/deacetylase"/>
    <property type="match status" value="1"/>
</dbReference>
<protein>
    <recommendedName>
        <fullName evidence="3">NodB homology domain-containing protein</fullName>
    </recommendedName>
</protein>
<dbReference type="GeneID" id="24833046"/>
<gene>
    <name evidence="1" type="ORF">MSHOH_3693</name>
</gene>
<organism evidence="1 2">
    <name type="scientific">Methanosarcina horonobensis HB-1 = JCM 15518</name>
    <dbReference type="NCBI Taxonomy" id="1434110"/>
    <lineage>
        <taxon>Archaea</taxon>
        <taxon>Methanobacteriati</taxon>
        <taxon>Methanobacteriota</taxon>
        <taxon>Stenosarchaea group</taxon>
        <taxon>Methanomicrobia</taxon>
        <taxon>Methanosarcinales</taxon>
        <taxon>Methanosarcinaceae</taxon>
        <taxon>Methanosarcina</taxon>
    </lineage>
</organism>
<dbReference type="InterPro" id="IPR011330">
    <property type="entry name" value="Glyco_hydro/deAcase_b/a-brl"/>
</dbReference>
<dbReference type="RefSeq" id="WP_162197665.1">
    <property type="nucleotide sequence ID" value="NZ_CP009516.1"/>
</dbReference>
<dbReference type="GO" id="GO:0005975">
    <property type="term" value="P:carbohydrate metabolic process"/>
    <property type="evidence" value="ECO:0007669"/>
    <property type="project" value="InterPro"/>
</dbReference>
<evidence type="ECO:0000313" key="1">
    <source>
        <dbReference type="EMBL" id="AKB80176.1"/>
    </source>
</evidence>
<dbReference type="PATRIC" id="fig|1434110.4.peg.4717"/>
<accession>A0A0E3SGD5</accession>
<dbReference type="OrthoDB" id="134624at2157"/>
<sequence length="642" mass="71647">MNNLKVIGYWRTRVLNGVNMHIKNKLSIIICLVLITAPAVADSKNTNCLDNTLKIAVYLPSTDTVAHDPLFTSMFFEYKLSYLTDSTISENLTKDNCDLLLVPDKHMSNTTASAINKYLSSGGRVWFFADPRLKEDGTISANRINILGKPSEAIVGNYSTISVDTNDPITNGMSDTYTSLGSTEKSTYMRAFNPDSGTISDFGYRVLMFNSRDGDMLIKFENPETGARAIYSNENMFISGGSCNYFDRATATELFQGVKAWMLGFDNNTYGISITYPKGDKQFTITIDDILASDSEITKVQPFFDMEASKNLTDVKNLNTFFIIPNSTKTTKTGLDYYAQYGDTHTIHPHFITDWTSSAYNISQFQKNVTNAENIINKAYGVSDYDFSSIRFPAINATMPAYQAASDAGFAISTNYGWYTGNVPIGYTSSNNAFFPKQKILYDKESNLIEIEIPESFDISCNNAEDFYTQNVEGMNYFYNINFPANYIIGGHIQGIMTRPDLYENMSKLLDYVNGSHGYTAFSNLDQIADYNNLKNAKIQAHNTPNGVSVDITTTKQIENFTLKLTNIQNGIQAQYDGSALSTDNVIHADNVYYVFHTVSPGTHHFVINDVSNSEKGTENTPAFEMVCGVFSLLAVFLHKRK</sequence>
<dbReference type="AlphaFoldDB" id="A0A0E3SGD5"/>
<proteinExistence type="predicted"/>
<dbReference type="Proteomes" id="UP000033101">
    <property type="component" value="Chromosome"/>
</dbReference>
<evidence type="ECO:0008006" key="3">
    <source>
        <dbReference type="Google" id="ProtNLM"/>
    </source>
</evidence>
<dbReference type="SUPFAM" id="SSF88713">
    <property type="entry name" value="Glycoside hydrolase/deacetylase"/>
    <property type="match status" value="1"/>
</dbReference>
<name>A0A0E3SGD5_9EURY</name>
<keyword evidence="2" id="KW-1185">Reference proteome</keyword>
<evidence type="ECO:0000313" key="2">
    <source>
        <dbReference type="Proteomes" id="UP000033101"/>
    </source>
</evidence>
<reference evidence="1 2" key="1">
    <citation type="submission" date="2014-07" db="EMBL/GenBank/DDBJ databases">
        <title>Methanogenic archaea and the global carbon cycle.</title>
        <authorList>
            <person name="Henriksen J.R."/>
            <person name="Luke J."/>
            <person name="Reinhart S."/>
            <person name="Benedict M.N."/>
            <person name="Youngblut N.D."/>
            <person name="Metcalf M.E."/>
            <person name="Whitaker R.J."/>
            <person name="Metcalf W.W."/>
        </authorList>
    </citation>
    <scope>NUCLEOTIDE SEQUENCE [LARGE SCALE GENOMIC DNA]</scope>
    <source>
        <strain evidence="1 2">HB-1</strain>
    </source>
</reference>
<dbReference type="KEGG" id="mhor:MSHOH_3693"/>
<dbReference type="HOGENOM" id="CLU_396210_0_0_2"/>